<comment type="caution">
    <text evidence="2">The sequence shown here is derived from an EMBL/GenBank/DDBJ whole genome shotgun (WGS) entry which is preliminary data.</text>
</comment>
<dbReference type="EMBL" id="JBHSKD010000028">
    <property type="protein sequence ID" value="MFC5179431.1"/>
    <property type="molecule type" value="Genomic_DNA"/>
</dbReference>
<dbReference type="InterPro" id="IPR011009">
    <property type="entry name" value="Kinase-like_dom_sf"/>
</dbReference>
<sequence>MDPTRPPSDAVTHALLAAGHQPRGELGRGMEGVVLDLGGGLVAKAWHSRPRAQLERLRDFYDALDAARPAVTTPRILEVLDAADQRVTVEERLEGRPLRAGMGDIAHHVTDEQVAALLEVLAALAAVPPDPALATLPALEDEPPLAVDVPFGPALADLVVRRARRSRASLLPRVPDLDDLVAAVVARLRDLPPGPTGLVHGDLIPANVLVRDDGAAPAVLDFGFLTVVGDPAFDAAVAASIHDMYGPRARVNEALLDDAVVARFDHDRSTLALYRAAYALVTATCFSASGSDGHAAWCVAVLGRPEVRAAL</sequence>
<organism evidence="2 3">
    <name type="scientific">Nocardioides taihuensis</name>
    <dbReference type="NCBI Taxonomy" id="1835606"/>
    <lineage>
        <taxon>Bacteria</taxon>
        <taxon>Bacillati</taxon>
        <taxon>Actinomycetota</taxon>
        <taxon>Actinomycetes</taxon>
        <taxon>Propionibacteriales</taxon>
        <taxon>Nocardioidaceae</taxon>
        <taxon>Nocardioides</taxon>
    </lineage>
</organism>
<dbReference type="Proteomes" id="UP001596087">
    <property type="component" value="Unassembled WGS sequence"/>
</dbReference>
<reference evidence="3" key="1">
    <citation type="journal article" date="2019" name="Int. J. Syst. Evol. Microbiol.">
        <title>The Global Catalogue of Microorganisms (GCM) 10K type strain sequencing project: providing services to taxonomists for standard genome sequencing and annotation.</title>
        <authorList>
            <consortium name="The Broad Institute Genomics Platform"/>
            <consortium name="The Broad Institute Genome Sequencing Center for Infectious Disease"/>
            <person name="Wu L."/>
            <person name="Ma J."/>
        </authorList>
    </citation>
    <scope>NUCLEOTIDE SEQUENCE [LARGE SCALE GENOMIC DNA]</scope>
    <source>
        <strain evidence="3">DFY41</strain>
    </source>
</reference>
<dbReference type="InterPro" id="IPR002575">
    <property type="entry name" value="Aminoglycoside_PTrfase"/>
</dbReference>
<dbReference type="SUPFAM" id="SSF56112">
    <property type="entry name" value="Protein kinase-like (PK-like)"/>
    <property type="match status" value="1"/>
</dbReference>
<gene>
    <name evidence="2" type="ORF">ACFPGP_22335</name>
</gene>
<feature type="domain" description="Aminoglycoside phosphotransferase" evidence="1">
    <location>
        <begin position="39"/>
        <end position="258"/>
    </location>
</feature>
<name>A0ABW0BQ63_9ACTN</name>
<protein>
    <submittedName>
        <fullName evidence="2">Phosphotransferase family protein</fullName>
    </submittedName>
</protein>
<keyword evidence="3" id="KW-1185">Reference proteome</keyword>
<dbReference type="Pfam" id="PF01636">
    <property type="entry name" value="APH"/>
    <property type="match status" value="1"/>
</dbReference>
<accession>A0ABW0BQ63</accession>
<proteinExistence type="predicted"/>
<evidence type="ECO:0000259" key="1">
    <source>
        <dbReference type="Pfam" id="PF01636"/>
    </source>
</evidence>
<dbReference type="Gene3D" id="3.90.1200.10">
    <property type="match status" value="1"/>
</dbReference>
<evidence type="ECO:0000313" key="3">
    <source>
        <dbReference type="Proteomes" id="UP001596087"/>
    </source>
</evidence>
<evidence type="ECO:0000313" key="2">
    <source>
        <dbReference type="EMBL" id="MFC5179431.1"/>
    </source>
</evidence>
<dbReference type="RefSeq" id="WP_378593603.1">
    <property type="nucleotide sequence ID" value="NZ_JBHSKD010000028.1"/>
</dbReference>